<evidence type="ECO:0000313" key="1">
    <source>
        <dbReference type="EMBL" id="CAK7341611.1"/>
    </source>
</evidence>
<protein>
    <submittedName>
        <fullName evidence="1">Uncharacterized protein</fullName>
    </submittedName>
</protein>
<keyword evidence="2" id="KW-1185">Reference proteome</keyword>
<dbReference type="Proteomes" id="UP001314170">
    <property type="component" value="Unassembled WGS sequence"/>
</dbReference>
<dbReference type="AlphaFoldDB" id="A0AAV1S0I6"/>
<gene>
    <name evidence="1" type="ORF">DCAF_LOCUS16371</name>
</gene>
<comment type="caution">
    <text evidence="1">The sequence shown here is derived from an EMBL/GenBank/DDBJ whole genome shotgun (WGS) entry which is preliminary data.</text>
</comment>
<organism evidence="1 2">
    <name type="scientific">Dovyalis caffra</name>
    <dbReference type="NCBI Taxonomy" id="77055"/>
    <lineage>
        <taxon>Eukaryota</taxon>
        <taxon>Viridiplantae</taxon>
        <taxon>Streptophyta</taxon>
        <taxon>Embryophyta</taxon>
        <taxon>Tracheophyta</taxon>
        <taxon>Spermatophyta</taxon>
        <taxon>Magnoliopsida</taxon>
        <taxon>eudicotyledons</taxon>
        <taxon>Gunneridae</taxon>
        <taxon>Pentapetalae</taxon>
        <taxon>rosids</taxon>
        <taxon>fabids</taxon>
        <taxon>Malpighiales</taxon>
        <taxon>Salicaceae</taxon>
        <taxon>Flacourtieae</taxon>
        <taxon>Dovyalis</taxon>
    </lineage>
</organism>
<sequence>REHATTISVSSELDGTQRTERGMKLVLYGYQFELEKLEGKIENEDYRNKKILTVSEVNDE</sequence>
<feature type="non-terminal residue" evidence="1">
    <location>
        <position position="1"/>
    </location>
</feature>
<evidence type="ECO:0000313" key="2">
    <source>
        <dbReference type="Proteomes" id="UP001314170"/>
    </source>
</evidence>
<dbReference type="EMBL" id="CAWUPB010001160">
    <property type="protein sequence ID" value="CAK7341611.1"/>
    <property type="molecule type" value="Genomic_DNA"/>
</dbReference>
<reference evidence="1 2" key="1">
    <citation type="submission" date="2024-01" db="EMBL/GenBank/DDBJ databases">
        <authorList>
            <person name="Waweru B."/>
        </authorList>
    </citation>
    <scope>NUCLEOTIDE SEQUENCE [LARGE SCALE GENOMIC DNA]</scope>
</reference>
<name>A0AAV1S0I6_9ROSI</name>
<accession>A0AAV1S0I6</accession>
<proteinExistence type="predicted"/>